<dbReference type="SUPFAM" id="SSF88697">
    <property type="entry name" value="PUA domain-like"/>
    <property type="match status" value="1"/>
</dbReference>
<accession>A0A5C8ZA13</accession>
<reference evidence="1 2" key="1">
    <citation type="submission" date="2019-07" db="EMBL/GenBank/DDBJ databases">
        <title>Reinekea sp. strain SSH23 genome sequencing and assembly.</title>
        <authorList>
            <person name="Kim I."/>
        </authorList>
    </citation>
    <scope>NUCLEOTIDE SEQUENCE [LARGE SCALE GENOMIC DNA]</scope>
    <source>
        <strain evidence="1 2">SSH23</strain>
    </source>
</reference>
<dbReference type="AlphaFoldDB" id="A0A5C8ZA13"/>
<gene>
    <name evidence="1" type="ORF">FME95_03920</name>
</gene>
<dbReference type="InterPro" id="IPR015947">
    <property type="entry name" value="PUA-like_sf"/>
</dbReference>
<name>A0A5C8ZA13_9GAMM</name>
<organism evidence="1 2">
    <name type="scientific">Reinekea thalattae</name>
    <dbReference type="NCBI Taxonomy" id="2593301"/>
    <lineage>
        <taxon>Bacteria</taxon>
        <taxon>Pseudomonadati</taxon>
        <taxon>Pseudomonadota</taxon>
        <taxon>Gammaproteobacteria</taxon>
        <taxon>Oceanospirillales</taxon>
        <taxon>Saccharospirillaceae</taxon>
        <taxon>Reinekea</taxon>
    </lineage>
</organism>
<sequence>MGSAIKFNWVLQLSVSEEPVAGNCYEFTKVGNRVFPIETPIDLIDLNRNAIAKIRIKSFQNITDKTIGEYQVIKVYSGIEKEVLTNYWIENEK</sequence>
<evidence type="ECO:0000313" key="1">
    <source>
        <dbReference type="EMBL" id="TXR53716.1"/>
    </source>
</evidence>
<evidence type="ECO:0000313" key="2">
    <source>
        <dbReference type="Proteomes" id="UP000321764"/>
    </source>
</evidence>
<comment type="caution">
    <text evidence="1">The sequence shown here is derived from an EMBL/GenBank/DDBJ whole genome shotgun (WGS) entry which is preliminary data.</text>
</comment>
<dbReference type="Proteomes" id="UP000321764">
    <property type="component" value="Unassembled WGS sequence"/>
</dbReference>
<protein>
    <submittedName>
        <fullName evidence="1">DUF2584 family protein</fullName>
    </submittedName>
</protein>
<dbReference type="Pfam" id="PF10763">
    <property type="entry name" value="DUF2584"/>
    <property type="match status" value="1"/>
</dbReference>
<dbReference type="OrthoDB" id="5638018at2"/>
<dbReference type="EMBL" id="VKAD01000001">
    <property type="protein sequence ID" value="TXR53716.1"/>
    <property type="molecule type" value="Genomic_DNA"/>
</dbReference>
<dbReference type="InterPro" id="IPR019699">
    <property type="entry name" value="DUF2584"/>
</dbReference>
<dbReference type="RefSeq" id="WP_147713115.1">
    <property type="nucleotide sequence ID" value="NZ_VKAD01000001.1"/>
</dbReference>
<dbReference type="Gene3D" id="2.40.240.20">
    <property type="entry name" value="Hypothetical PUA domain-like, domain 1"/>
    <property type="match status" value="1"/>
</dbReference>
<proteinExistence type="predicted"/>
<keyword evidence="2" id="KW-1185">Reference proteome</keyword>